<dbReference type="SUPFAM" id="SSF48371">
    <property type="entry name" value="ARM repeat"/>
    <property type="match status" value="3"/>
</dbReference>
<name>A0A1I7XTF6_HETBA</name>
<dbReference type="PANTHER" id="PTHR23346:SF19">
    <property type="entry name" value="PROTEASOME ADAPTER AND SCAFFOLD PROTEIN ECM29"/>
    <property type="match status" value="1"/>
</dbReference>
<dbReference type="GO" id="GO:0043248">
    <property type="term" value="P:proteasome assembly"/>
    <property type="evidence" value="ECO:0007669"/>
    <property type="project" value="InterPro"/>
</dbReference>
<keyword evidence="3" id="KW-0677">Repeat</keyword>
<evidence type="ECO:0000256" key="3">
    <source>
        <dbReference type="ARBA" id="ARBA00022737"/>
    </source>
</evidence>
<evidence type="ECO:0000256" key="2">
    <source>
        <dbReference type="ARBA" id="ARBA00022490"/>
    </source>
</evidence>
<evidence type="ECO:0000313" key="9">
    <source>
        <dbReference type="WBParaSite" id="Hba_20811"/>
    </source>
</evidence>
<reference evidence="9" key="1">
    <citation type="submission" date="2016-11" db="UniProtKB">
        <authorList>
            <consortium name="WormBaseParasite"/>
        </authorList>
    </citation>
    <scope>IDENTIFICATION</scope>
</reference>
<keyword evidence="4" id="KW-0647">Proteasome</keyword>
<comment type="subcellular location">
    <subcellularLocation>
        <location evidence="1">Cytoplasm</location>
    </subcellularLocation>
</comment>
<keyword evidence="2" id="KW-0963">Cytoplasm</keyword>
<keyword evidence="5" id="KW-0732">Signal</keyword>
<dbReference type="GO" id="GO:0036503">
    <property type="term" value="P:ERAD pathway"/>
    <property type="evidence" value="ECO:0007669"/>
    <property type="project" value="TreeGrafter"/>
</dbReference>
<dbReference type="Pfam" id="PF24492">
    <property type="entry name" value="HEAT_ECM29"/>
    <property type="match status" value="1"/>
</dbReference>
<dbReference type="InterPro" id="IPR016024">
    <property type="entry name" value="ARM-type_fold"/>
</dbReference>
<keyword evidence="8" id="KW-1185">Reference proteome</keyword>
<dbReference type="GO" id="GO:0000502">
    <property type="term" value="C:proteasome complex"/>
    <property type="evidence" value="ECO:0007669"/>
    <property type="project" value="UniProtKB-KW"/>
</dbReference>
<feature type="domain" description="Proteasome adapter and scaffold protein ECM29 HEAT-repeat" evidence="7">
    <location>
        <begin position="958"/>
        <end position="1130"/>
    </location>
</feature>
<evidence type="ECO:0000313" key="8">
    <source>
        <dbReference type="Proteomes" id="UP000095283"/>
    </source>
</evidence>
<dbReference type="GO" id="GO:0060090">
    <property type="term" value="F:molecular adaptor activity"/>
    <property type="evidence" value="ECO:0007669"/>
    <property type="project" value="InterPro"/>
</dbReference>
<evidence type="ECO:0000259" key="6">
    <source>
        <dbReference type="Pfam" id="PF13001"/>
    </source>
</evidence>
<evidence type="ECO:0000256" key="5">
    <source>
        <dbReference type="SAM" id="SignalP"/>
    </source>
</evidence>
<organism evidence="8 9">
    <name type="scientific">Heterorhabditis bacteriophora</name>
    <name type="common">Entomopathogenic nematode worm</name>
    <dbReference type="NCBI Taxonomy" id="37862"/>
    <lineage>
        <taxon>Eukaryota</taxon>
        <taxon>Metazoa</taxon>
        <taxon>Ecdysozoa</taxon>
        <taxon>Nematoda</taxon>
        <taxon>Chromadorea</taxon>
        <taxon>Rhabditida</taxon>
        <taxon>Rhabditina</taxon>
        <taxon>Rhabditomorpha</taxon>
        <taxon>Strongyloidea</taxon>
        <taxon>Heterorhabditidae</taxon>
        <taxon>Heterorhabditis</taxon>
    </lineage>
</organism>
<dbReference type="InterPro" id="IPR024372">
    <property type="entry name" value="Ecm29_N"/>
</dbReference>
<dbReference type="Gene3D" id="1.25.10.10">
    <property type="entry name" value="Leucine-rich Repeat Variant"/>
    <property type="match status" value="2"/>
</dbReference>
<dbReference type="InterPro" id="IPR055443">
    <property type="entry name" value="HEAT_ECM29"/>
</dbReference>
<proteinExistence type="predicted"/>
<dbReference type="Pfam" id="PF13001">
    <property type="entry name" value="ECM29_N"/>
    <property type="match status" value="1"/>
</dbReference>
<sequence>MKIAIIRLLSAGLVHERAAFPLLVLGSALNINVVDDVAEGALKRVDIQACVDDPDVVNALMATYLGSASQNVKLPPNQIVSPGSLLMKQKILPFLTRSSVAPTTYMNNIKICLDGLSQALIPKLHLAALMFIISVLEKMPSTALKSLGPSLFTRIKKTRGETNNVQCICLIYRCLGLLGKMQPSLVFSDMDVIAHIFSIIDGAAEDIAYAMIDCLISWLPGFCKLDSPEVAKKLKILIEVYAVHDNSKCRMVALKYVEALLSSEEMDLKWMLLNACGDRWCCSRYIWALAVCAIGSKPELHTVEGDENWMAFSPRISKLISEMDKNIGEIMSRIALQAIRDSHDVHIFRIATCFVSSTFVVPPRIILSSCLQRARGSVRVELASTASFLLAHLLDKQELLNTFEQTMADLEKNSIAGLCWLSAEVICAGDLQSFRDRAISLHTFLVKLAEEGYDRPSNILESALGALAVLFRTFHAGSVDFVLSEDERERMLTICQKISASRKDTFSIHAREAAICTIGLSVTSMNQELFEKVLTALFSIGIGPPQPELQLTTGAALWDAAFGPYSSSRRQPYLSSEDDFKIAHLSPDIQNDCESRLTKIVLVLLNEKLTTQNHHVRRAALAWLLVIVQRGMRVGIRFLNEMVDRIQTAFADGLTENDVLKHYFLDFSQDIASKGMGTVYKMATVSQRKSLVNGLMLTLSNGRNFTTKIEDTTVVFEEGQLGKSPDGDNLTTYKELCSLATDLNQPDLIYKFMQLAKHNATWNSKKGAAFGFGVLLEQARDELDPYVKQLVPKLFRYRYDPDVNVQRSMRAIWNTLMQTRRNVVEEYADDIARELIPQLTNKEWRVRESACLALSDLLRSNDTPYMHSVVPDLLETVFRIRDDIKESVRLASERTIESLRKLVIKLSTNSSSREISHKFISQLLPILIEKGLQSSIQINRDFSLLLLIDLTKSAGPQMRPYLADLIPCLLDAISDSESSILNYIAVRSNSSQLESLDDARSYMAKTSPMMTAIYDVTPYIDSGVLIALQPRVCDQLRASVGISTRAAATQFITNLALRAPQLLLDHTVQCGITLQCYIFNFDADKFFHALCPGLRDRNRSLRKQFANCISYLAKFTSSSQMEYLVRSITKDLLTENDDSKQSAKHVLKSLLAHCPELLNGYATLLVPFVFLEKCQQCIPGDNVSKQRLEEWTELWKELVPSKYSHLLLNSYLILHFLGTEGAVRLYRKEILTLGIDTLKTNAVWSVRAQAGRMLAETAEVLGEGLEADEAASLITLLLPLLTGRIWKGKEDILGAISSIVESAGEGLKKYWSMDKIQEIFSVLSREASKRNKEYASAALQVCAVFADKLSSTAAAEWLTEKIISNMQKILNPSERSSSEEEEASNLKRETQLAKFAGQNVMALARGIRAYNHGNEASYMAEKLCWCLTNPNIFWKAKQELVSILQDTVEKWNPHPGLNATLLAESLLTLAEEMYSQQRKTVATQFSLILYYSNFYYKNKYFLNIIQLKI</sequence>
<dbReference type="WBParaSite" id="Hba_20811">
    <property type="protein sequence ID" value="Hba_20811"/>
    <property type="gene ID" value="Hba_20811"/>
</dbReference>
<evidence type="ECO:0000259" key="7">
    <source>
        <dbReference type="Pfam" id="PF24492"/>
    </source>
</evidence>
<accession>A0A1I7XTF6</accession>
<protein>
    <submittedName>
        <fullName evidence="9">MMS19 nucleotide excision repair protein</fullName>
    </submittedName>
</protein>
<dbReference type="GO" id="GO:0005737">
    <property type="term" value="C:cytoplasm"/>
    <property type="evidence" value="ECO:0007669"/>
    <property type="project" value="UniProtKB-SubCell"/>
</dbReference>
<evidence type="ECO:0000256" key="1">
    <source>
        <dbReference type="ARBA" id="ARBA00004496"/>
    </source>
</evidence>
<dbReference type="Proteomes" id="UP000095283">
    <property type="component" value="Unplaced"/>
</dbReference>
<dbReference type="PANTHER" id="PTHR23346">
    <property type="entry name" value="TRANSLATIONAL ACTIVATOR GCN1-RELATED"/>
    <property type="match status" value="1"/>
</dbReference>
<feature type="domain" description="Proteasome component Ecm29 N-terminal" evidence="6">
    <location>
        <begin position="1"/>
        <end position="273"/>
    </location>
</feature>
<dbReference type="InterPro" id="IPR011989">
    <property type="entry name" value="ARM-like"/>
</dbReference>
<dbReference type="GO" id="GO:0005634">
    <property type="term" value="C:nucleus"/>
    <property type="evidence" value="ECO:0007669"/>
    <property type="project" value="TreeGrafter"/>
</dbReference>
<feature type="signal peptide" evidence="5">
    <location>
        <begin position="1"/>
        <end position="19"/>
    </location>
</feature>
<evidence type="ECO:0000256" key="4">
    <source>
        <dbReference type="ARBA" id="ARBA00022942"/>
    </source>
</evidence>
<feature type="chain" id="PRO_5009311420" evidence="5">
    <location>
        <begin position="20"/>
        <end position="1509"/>
    </location>
</feature>